<dbReference type="EMBL" id="JGVH01000019">
    <property type="protein sequence ID" value="KER03982.1"/>
    <property type="molecule type" value="Genomic_DNA"/>
</dbReference>
<dbReference type="InterPro" id="IPR010071">
    <property type="entry name" value="AA_adenyl_dom"/>
</dbReference>
<evidence type="ECO:0000259" key="4">
    <source>
        <dbReference type="PROSITE" id="PS50075"/>
    </source>
</evidence>
<dbReference type="SUPFAM" id="SSF47336">
    <property type="entry name" value="ACP-like"/>
    <property type="match status" value="1"/>
</dbReference>
<keyword evidence="3" id="KW-0597">Phosphoprotein</keyword>
<dbReference type="FunFam" id="3.40.50.980:FF:000001">
    <property type="entry name" value="Non-ribosomal peptide synthetase"/>
    <property type="match status" value="1"/>
</dbReference>
<dbReference type="GO" id="GO:0003824">
    <property type="term" value="F:catalytic activity"/>
    <property type="evidence" value="ECO:0007669"/>
    <property type="project" value="InterPro"/>
</dbReference>
<organism evidence="5 6">
    <name type="scientific">Photorhabdus temperata subsp. temperata Meg1</name>
    <dbReference type="NCBI Taxonomy" id="1393735"/>
    <lineage>
        <taxon>Bacteria</taxon>
        <taxon>Pseudomonadati</taxon>
        <taxon>Pseudomonadota</taxon>
        <taxon>Gammaproteobacteria</taxon>
        <taxon>Enterobacterales</taxon>
        <taxon>Morganellaceae</taxon>
        <taxon>Photorhabdus</taxon>
    </lineage>
</organism>
<dbReference type="InterPro" id="IPR023213">
    <property type="entry name" value="CAT-like_dom_sf"/>
</dbReference>
<dbReference type="Pfam" id="PF00550">
    <property type="entry name" value="PP-binding"/>
    <property type="match status" value="1"/>
</dbReference>
<dbReference type="InterPro" id="IPR036736">
    <property type="entry name" value="ACP-like_sf"/>
</dbReference>
<dbReference type="PROSITE" id="PS00012">
    <property type="entry name" value="PHOSPHOPANTETHEINE"/>
    <property type="match status" value="1"/>
</dbReference>
<comment type="cofactor">
    <cofactor evidence="1">
        <name>pantetheine 4'-phosphate</name>
        <dbReference type="ChEBI" id="CHEBI:47942"/>
    </cofactor>
</comment>
<dbReference type="InterPro" id="IPR025110">
    <property type="entry name" value="AMP-bd_C"/>
</dbReference>
<dbReference type="PROSITE" id="PS00455">
    <property type="entry name" value="AMP_BINDING"/>
    <property type="match status" value="1"/>
</dbReference>
<dbReference type="GO" id="GO:0005737">
    <property type="term" value="C:cytoplasm"/>
    <property type="evidence" value="ECO:0007669"/>
    <property type="project" value="TreeGrafter"/>
</dbReference>
<evidence type="ECO:0000256" key="1">
    <source>
        <dbReference type="ARBA" id="ARBA00001957"/>
    </source>
</evidence>
<name>A0A081RZ79_PHOTE</name>
<dbReference type="Gene3D" id="3.40.50.980">
    <property type="match status" value="2"/>
</dbReference>
<dbReference type="RefSeq" id="WP_081858288.1">
    <property type="nucleotide sequence ID" value="NZ_CAWLUD010000019.1"/>
</dbReference>
<comment type="caution">
    <text evidence="5">The sequence shown here is derived from an EMBL/GenBank/DDBJ whole genome shotgun (WGS) entry which is preliminary data.</text>
</comment>
<dbReference type="InterPro" id="IPR006162">
    <property type="entry name" value="Ppantetheine_attach_site"/>
</dbReference>
<dbReference type="InterPro" id="IPR009081">
    <property type="entry name" value="PP-bd_ACP"/>
</dbReference>
<sequence>MMNLLNQEHQLLHLQFEEAANNYPNHIAVTFNCLNLTYSELQQRSTRLAQRLISAGVKTEDVVGIYLERSPEMIISMLGILKAGAAYLPLPPDYPSERLSYMIEDAGAVLVLVNQSAEAALPFDTSLSMFIDEEGGVLSASLPELQPHNLAYVIYTSGSTGKPKGVAVSHEGAVNLVSPRQDYVHFGPEETVLQLAPMAFDASAFEIWSALVNGARLVLASPSYQALDELPKCLIDQKISTLLLTPALFHVLVDHRPESLDNVRQLIVGGDAMSARHARKYISRKLTDRKVFLFNNVYGPTEGTTLVSSYPMINVGAEASRLPLGNAIEGAKLYLLDPALRQVEPGEYGEIYIGGLSLARGYINKPGLTSLHFIPDPFSHLRGARMFATGDIGQLSEEGLIEFIGRFDDQVKVRGHRVELAEIEKIIESYPMVSSVCVVLSDQKEGQSAQLIAHLTVNIDTVLTDDILTRHIKDKLPEYMCPNRFIIHSQLPLTSSGKTDRKKLASWENEKRADTSVIQDELTPAEVLLAKIWSNILGPFKVSPEADFFALGGDSLLAIQIIAEAEKKGLMIDLARLFKSPTLREVCQGLTPDNLSEGNKIETVNSSLISHADQQLLPLGIEAAYPATRLQLGMLFEGLLSSKTIYLDVISRHINLPLNEHIFRDVLQELAFRHPSLRIRFDLATFSEPMQLVESLPSLPLKIESYAGKEQEDIQLLHEKVVKQLSEQFDPEIAPLMRVHAAVLDDRKFKLSYSFHHAILDGWSESVFIFELLQLYKARLEGTSILLEKPVSPEVFVRLEREVIQDESARVYFSRYHGRGKKRANPTAHYCKVSASVPADTAGLLHDKSSQWGIPLKSIFFTAFFVTVANQLSDRTPIVGMSVNGRPEALGADLTLGLFLNHVPLTLDLTIAQDWHALARQAFDVESQILHYRRFPYSEVQKIIGGSPFEAAFSYVHFHRLNELLESGMVDDEEDMRDHTSLPIRVEVINERQGYKLSVDVTADENCFGDGFSEKFVVYMLKVINTLALASDEDPLTYLS</sequence>
<feature type="domain" description="Carrier" evidence="4">
    <location>
        <begin position="520"/>
        <end position="594"/>
    </location>
</feature>
<dbReference type="Gene3D" id="3.30.300.30">
    <property type="match status" value="1"/>
</dbReference>
<reference evidence="5 6" key="1">
    <citation type="submission" date="2014-03" db="EMBL/GenBank/DDBJ databases">
        <title>Draft Genome of Photorhabdus temperata Meg1.</title>
        <authorList>
            <person name="Hurst S.G.IV."/>
            <person name="Morris K."/>
            <person name="Thomas K."/>
            <person name="Tisa L.S."/>
        </authorList>
    </citation>
    <scope>NUCLEOTIDE SEQUENCE [LARGE SCALE GENOMIC DNA]</scope>
    <source>
        <strain evidence="5 6">Meg1</strain>
    </source>
</reference>
<dbReference type="Gene3D" id="3.30.559.10">
    <property type="entry name" value="Chloramphenicol acetyltransferase-like domain"/>
    <property type="match status" value="1"/>
</dbReference>
<dbReference type="Pfam" id="PF00501">
    <property type="entry name" value="AMP-binding"/>
    <property type="match status" value="1"/>
</dbReference>
<dbReference type="Pfam" id="PF00668">
    <property type="entry name" value="Condensation"/>
    <property type="match status" value="1"/>
</dbReference>
<gene>
    <name evidence="5" type="ORF">MEG1DRAFT_01262</name>
</gene>
<dbReference type="GO" id="GO:0031177">
    <property type="term" value="F:phosphopantetheine binding"/>
    <property type="evidence" value="ECO:0007669"/>
    <property type="project" value="TreeGrafter"/>
</dbReference>
<dbReference type="InterPro" id="IPR000873">
    <property type="entry name" value="AMP-dep_synth/lig_dom"/>
</dbReference>
<dbReference type="PANTHER" id="PTHR45527:SF1">
    <property type="entry name" value="FATTY ACID SYNTHASE"/>
    <property type="match status" value="1"/>
</dbReference>
<dbReference type="SUPFAM" id="SSF56801">
    <property type="entry name" value="Acetyl-CoA synthetase-like"/>
    <property type="match status" value="1"/>
</dbReference>
<dbReference type="CDD" id="cd12117">
    <property type="entry name" value="A_NRPS_Srf_like"/>
    <property type="match status" value="1"/>
</dbReference>
<evidence type="ECO:0000313" key="6">
    <source>
        <dbReference type="Proteomes" id="UP000028002"/>
    </source>
</evidence>
<dbReference type="PROSITE" id="PS50075">
    <property type="entry name" value="CARRIER"/>
    <property type="match status" value="1"/>
</dbReference>
<evidence type="ECO:0000313" key="5">
    <source>
        <dbReference type="EMBL" id="KER03982.1"/>
    </source>
</evidence>
<dbReference type="PATRIC" id="fig|1393735.3.peg.1308"/>
<evidence type="ECO:0000256" key="2">
    <source>
        <dbReference type="ARBA" id="ARBA00022450"/>
    </source>
</evidence>
<keyword evidence="2" id="KW-0596">Phosphopantetheine</keyword>
<dbReference type="InterPro" id="IPR045851">
    <property type="entry name" value="AMP-bd_C_sf"/>
</dbReference>
<dbReference type="AlphaFoldDB" id="A0A081RZ79"/>
<protein>
    <submittedName>
        <fullName evidence="5">Amino acid adenylation enzyme/thioester reductase family protein</fullName>
    </submittedName>
</protein>
<dbReference type="GO" id="GO:0043041">
    <property type="term" value="P:amino acid activation for nonribosomal peptide biosynthetic process"/>
    <property type="evidence" value="ECO:0007669"/>
    <property type="project" value="TreeGrafter"/>
</dbReference>
<proteinExistence type="predicted"/>
<dbReference type="Proteomes" id="UP000028002">
    <property type="component" value="Unassembled WGS sequence"/>
</dbReference>
<dbReference type="Gene3D" id="1.10.1200.10">
    <property type="entry name" value="ACP-like"/>
    <property type="match status" value="1"/>
</dbReference>
<dbReference type="SUPFAM" id="SSF52777">
    <property type="entry name" value="CoA-dependent acyltransferases"/>
    <property type="match status" value="2"/>
</dbReference>
<dbReference type="GO" id="GO:0044550">
    <property type="term" value="P:secondary metabolite biosynthetic process"/>
    <property type="evidence" value="ECO:0007669"/>
    <property type="project" value="TreeGrafter"/>
</dbReference>
<dbReference type="Gene3D" id="3.30.559.30">
    <property type="entry name" value="Nonribosomal peptide synthetase, condensation domain"/>
    <property type="match status" value="1"/>
</dbReference>
<dbReference type="PANTHER" id="PTHR45527">
    <property type="entry name" value="NONRIBOSOMAL PEPTIDE SYNTHETASE"/>
    <property type="match status" value="1"/>
</dbReference>
<dbReference type="InterPro" id="IPR020845">
    <property type="entry name" value="AMP-binding_CS"/>
</dbReference>
<dbReference type="Gene3D" id="2.30.38.10">
    <property type="entry name" value="Luciferase, Domain 3"/>
    <property type="match status" value="1"/>
</dbReference>
<accession>A0A081RZ79</accession>
<dbReference type="NCBIfam" id="TIGR01733">
    <property type="entry name" value="AA-adenyl-dom"/>
    <property type="match status" value="1"/>
</dbReference>
<evidence type="ECO:0000256" key="3">
    <source>
        <dbReference type="ARBA" id="ARBA00022553"/>
    </source>
</evidence>
<dbReference type="Pfam" id="PF13193">
    <property type="entry name" value="AMP-binding_C"/>
    <property type="match status" value="1"/>
</dbReference>
<dbReference type="InterPro" id="IPR001242">
    <property type="entry name" value="Condensation_dom"/>
</dbReference>